<dbReference type="EMBL" id="JBIAQY010000007">
    <property type="protein sequence ID" value="MFF3570523.1"/>
    <property type="molecule type" value="Genomic_DNA"/>
</dbReference>
<dbReference type="RefSeq" id="WP_387404796.1">
    <property type="nucleotide sequence ID" value="NZ_JBIAQY010000007.1"/>
</dbReference>
<reference evidence="2 3" key="1">
    <citation type="submission" date="2024-10" db="EMBL/GenBank/DDBJ databases">
        <title>The Natural Products Discovery Center: Release of the First 8490 Sequenced Strains for Exploring Actinobacteria Biosynthetic Diversity.</title>
        <authorList>
            <person name="Kalkreuter E."/>
            <person name="Kautsar S.A."/>
            <person name="Yang D."/>
            <person name="Bader C.D."/>
            <person name="Teijaro C.N."/>
            <person name="Fluegel L."/>
            <person name="Davis C.M."/>
            <person name="Simpson J.R."/>
            <person name="Lauterbach L."/>
            <person name="Steele A.D."/>
            <person name="Gui C."/>
            <person name="Meng S."/>
            <person name="Li G."/>
            <person name="Viehrig K."/>
            <person name="Ye F."/>
            <person name="Su P."/>
            <person name="Kiefer A.F."/>
            <person name="Nichols A."/>
            <person name="Cepeda A.J."/>
            <person name="Yan W."/>
            <person name="Fan B."/>
            <person name="Jiang Y."/>
            <person name="Adhikari A."/>
            <person name="Zheng C.-J."/>
            <person name="Schuster L."/>
            <person name="Cowan T.M."/>
            <person name="Smanski M.J."/>
            <person name="Chevrette M.G."/>
            <person name="De Carvalho L.P.S."/>
            <person name="Shen B."/>
        </authorList>
    </citation>
    <scope>NUCLEOTIDE SEQUENCE [LARGE SCALE GENOMIC DNA]</scope>
    <source>
        <strain evidence="2 3">NPDC002593</strain>
    </source>
</reference>
<gene>
    <name evidence="2" type="ORF">ACFYXQ_22335</name>
</gene>
<dbReference type="Gene3D" id="1.40.20.10">
    <property type="entry name" value="CHAD domain"/>
    <property type="match status" value="1"/>
</dbReference>
<feature type="domain" description="CHAD" evidence="1">
    <location>
        <begin position="2"/>
        <end position="304"/>
    </location>
</feature>
<evidence type="ECO:0000313" key="2">
    <source>
        <dbReference type="EMBL" id="MFF3570523.1"/>
    </source>
</evidence>
<accession>A0ABW6S2J7</accession>
<dbReference type="PANTHER" id="PTHR39339">
    <property type="entry name" value="SLR1444 PROTEIN"/>
    <property type="match status" value="1"/>
</dbReference>
<dbReference type="InterPro" id="IPR007899">
    <property type="entry name" value="CHAD_dom"/>
</dbReference>
<dbReference type="InterPro" id="IPR038186">
    <property type="entry name" value="CHAD_dom_sf"/>
</dbReference>
<dbReference type="PROSITE" id="PS51708">
    <property type="entry name" value="CHAD"/>
    <property type="match status" value="1"/>
</dbReference>
<dbReference type="Proteomes" id="UP001601992">
    <property type="component" value="Unassembled WGS sequence"/>
</dbReference>
<protein>
    <submittedName>
        <fullName evidence="2">CHAD domain-containing protein</fullName>
    </submittedName>
</protein>
<comment type="caution">
    <text evidence="2">The sequence shown here is derived from an EMBL/GenBank/DDBJ whole genome shotgun (WGS) entry which is preliminary data.</text>
</comment>
<proteinExistence type="predicted"/>
<evidence type="ECO:0000259" key="1">
    <source>
        <dbReference type="PROSITE" id="PS51708"/>
    </source>
</evidence>
<organism evidence="2 3">
    <name type="scientific">Nocardia jiangxiensis</name>
    <dbReference type="NCBI Taxonomy" id="282685"/>
    <lineage>
        <taxon>Bacteria</taxon>
        <taxon>Bacillati</taxon>
        <taxon>Actinomycetota</taxon>
        <taxon>Actinomycetes</taxon>
        <taxon>Mycobacteriales</taxon>
        <taxon>Nocardiaceae</taxon>
        <taxon>Nocardia</taxon>
    </lineage>
</organism>
<evidence type="ECO:0000313" key="3">
    <source>
        <dbReference type="Proteomes" id="UP001601992"/>
    </source>
</evidence>
<sequence length="306" mass="33970">MVGTAGSALTTILDDDVERLLRAEPAVRRDAPDSVHAMRVSTRRLRSVLRSYRRLLEPGHVREIRDELRWLAGILGVARDAEVRGERFAALLEEHRGDPDTDNPDDPAAALRRTVSELVENERATYTAAHAVVLTELDGDRYASLRQALLDLRSAPPLVARRADAEASRAFGKVLHADFDQLRSMVERETMMHADPAISEDERIEHLHEIRKSAKRLRYCSEAAADVLGGPAAELALRAKKLQSVLGDHRDAIEAMAAIRTAAAHSGTPDTSPFDRLYESEAMAARKALEQYSAAADFVRQRDKSR</sequence>
<dbReference type="PANTHER" id="PTHR39339:SF1">
    <property type="entry name" value="CHAD DOMAIN-CONTAINING PROTEIN"/>
    <property type="match status" value="1"/>
</dbReference>
<dbReference type="Pfam" id="PF05235">
    <property type="entry name" value="CHAD"/>
    <property type="match status" value="1"/>
</dbReference>
<keyword evidence="3" id="KW-1185">Reference proteome</keyword>
<name>A0ABW6S2J7_9NOCA</name>
<dbReference type="SMART" id="SM00880">
    <property type="entry name" value="CHAD"/>
    <property type="match status" value="1"/>
</dbReference>